<dbReference type="EMBL" id="JAAALK010000079">
    <property type="protein sequence ID" value="KAG8100635.1"/>
    <property type="molecule type" value="Genomic_DNA"/>
</dbReference>
<proteinExistence type="predicted"/>
<evidence type="ECO:0000256" key="1">
    <source>
        <dbReference type="SAM" id="MobiDB-lite"/>
    </source>
</evidence>
<evidence type="ECO:0000313" key="2">
    <source>
        <dbReference type="EMBL" id="KAG8100635.1"/>
    </source>
</evidence>
<name>A0A8J5X3C9_ZIZPA</name>
<sequence length="75" mass="7983">MEQGALVAPSPVVEAEAQGGGRKGDASTSQTLAKLPIPPPQATSAPDTWPVMRKSKQPWVRYAVEIWGPVKKDST</sequence>
<reference evidence="2" key="2">
    <citation type="submission" date="2021-02" db="EMBL/GenBank/DDBJ databases">
        <authorList>
            <person name="Kimball J.A."/>
            <person name="Haas M.W."/>
            <person name="Macchietto M."/>
            <person name="Kono T."/>
            <person name="Duquette J."/>
            <person name="Shao M."/>
        </authorList>
    </citation>
    <scope>NUCLEOTIDE SEQUENCE</scope>
    <source>
        <tissue evidence="2">Fresh leaf tissue</tissue>
    </source>
</reference>
<accession>A0A8J5X3C9</accession>
<organism evidence="2 3">
    <name type="scientific">Zizania palustris</name>
    <name type="common">Northern wild rice</name>
    <dbReference type="NCBI Taxonomy" id="103762"/>
    <lineage>
        <taxon>Eukaryota</taxon>
        <taxon>Viridiplantae</taxon>
        <taxon>Streptophyta</taxon>
        <taxon>Embryophyta</taxon>
        <taxon>Tracheophyta</taxon>
        <taxon>Spermatophyta</taxon>
        <taxon>Magnoliopsida</taxon>
        <taxon>Liliopsida</taxon>
        <taxon>Poales</taxon>
        <taxon>Poaceae</taxon>
        <taxon>BOP clade</taxon>
        <taxon>Oryzoideae</taxon>
        <taxon>Oryzeae</taxon>
        <taxon>Zizaniinae</taxon>
        <taxon>Zizania</taxon>
    </lineage>
</organism>
<reference evidence="2" key="1">
    <citation type="journal article" date="2021" name="bioRxiv">
        <title>Whole Genome Assembly and Annotation of Northern Wild Rice, Zizania palustris L., Supports a Whole Genome Duplication in the Zizania Genus.</title>
        <authorList>
            <person name="Haas M."/>
            <person name="Kono T."/>
            <person name="Macchietto M."/>
            <person name="Millas R."/>
            <person name="McGilp L."/>
            <person name="Shao M."/>
            <person name="Duquette J."/>
            <person name="Hirsch C.N."/>
            <person name="Kimball J."/>
        </authorList>
    </citation>
    <scope>NUCLEOTIDE SEQUENCE</scope>
    <source>
        <tissue evidence="2">Fresh leaf tissue</tissue>
    </source>
</reference>
<comment type="caution">
    <text evidence="2">The sequence shown here is derived from an EMBL/GenBank/DDBJ whole genome shotgun (WGS) entry which is preliminary data.</text>
</comment>
<evidence type="ECO:0000313" key="3">
    <source>
        <dbReference type="Proteomes" id="UP000729402"/>
    </source>
</evidence>
<protein>
    <submittedName>
        <fullName evidence="2">Uncharacterized protein</fullName>
    </submittedName>
</protein>
<feature type="region of interest" description="Disordered" evidence="1">
    <location>
        <begin position="1"/>
        <end position="49"/>
    </location>
</feature>
<dbReference type="Proteomes" id="UP000729402">
    <property type="component" value="Unassembled WGS sequence"/>
</dbReference>
<keyword evidence="3" id="KW-1185">Reference proteome</keyword>
<dbReference type="AlphaFoldDB" id="A0A8J5X3C9"/>
<gene>
    <name evidence="2" type="ORF">GUJ93_ZPchr0013g34209</name>
</gene>